<gene>
    <name evidence="2" type="ORF">ACEWY4_022495</name>
</gene>
<evidence type="ECO:0000313" key="2">
    <source>
        <dbReference type="EMBL" id="KAL2082677.1"/>
    </source>
</evidence>
<feature type="compositionally biased region" description="Basic and acidic residues" evidence="1">
    <location>
        <begin position="385"/>
        <end position="396"/>
    </location>
</feature>
<dbReference type="EMBL" id="JBHFQA010000019">
    <property type="protein sequence ID" value="KAL2082677.1"/>
    <property type="molecule type" value="Genomic_DNA"/>
</dbReference>
<dbReference type="InterPro" id="IPR042622">
    <property type="entry name" value="Znf106"/>
</dbReference>
<feature type="compositionally biased region" description="Low complexity" evidence="1">
    <location>
        <begin position="397"/>
        <end position="410"/>
    </location>
</feature>
<feature type="compositionally biased region" description="Pro residues" evidence="1">
    <location>
        <begin position="595"/>
        <end position="604"/>
    </location>
</feature>
<feature type="region of interest" description="Disordered" evidence="1">
    <location>
        <begin position="579"/>
        <end position="604"/>
    </location>
</feature>
<evidence type="ECO:0000256" key="1">
    <source>
        <dbReference type="SAM" id="MobiDB-lite"/>
    </source>
</evidence>
<feature type="compositionally biased region" description="Polar residues" evidence="1">
    <location>
        <begin position="193"/>
        <end position="210"/>
    </location>
</feature>
<feature type="region of interest" description="Disordered" evidence="1">
    <location>
        <begin position="486"/>
        <end position="510"/>
    </location>
</feature>
<name>A0ABD1J6A0_9TELE</name>
<feature type="compositionally biased region" description="Low complexity" evidence="1">
    <location>
        <begin position="260"/>
        <end position="271"/>
    </location>
</feature>
<proteinExistence type="predicted"/>
<protein>
    <submittedName>
        <fullName evidence="2">Uncharacterized protein</fullName>
    </submittedName>
</protein>
<evidence type="ECO:0000313" key="3">
    <source>
        <dbReference type="Proteomes" id="UP001591681"/>
    </source>
</evidence>
<comment type="caution">
    <text evidence="2">The sequence shown here is derived from an EMBL/GenBank/DDBJ whole genome shotgun (WGS) entry which is preliminary data.</text>
</comment>
<accession>A0ABD1J6A0</accession>
<dbReference type="PANTHER" id="PTHR14435:SF2">
    <property type="entry name" value="ZINC FINGER PROTEIN 106"/>
    <property type="match status" value="1"/>
</dbReference>
<dbReference type="Proteomes" id="UP001591681">
    <property type="component" value="Unassembled WGS sequence"/>
</dbReference>
<dbReference type="PANTHER" id="PTHR14435">
    <property type="entry name" value="ZINC FINGER PROTEIN 106"/>
    <property type="match status" value="1"/>
</dbReference>
<feature type="region of interest" description="Disordered" evidence="1">
    <location>
        <begin position="110"/>
        <end position="210"/>
    </location>
</feature>
<feature type="region of interest" description="Disordered" evidence="1">
    <location>
        <begin position="253"/>
        <end position="327"/>
    </location>
</feature>
<feature type="compositionally biased region" description="Basic and acidic residues" evidence="1">
    <location>
        <begin position="648"/>
        <end position="665"/>
    </location>
</feature>
<organism evidence="2 3">
    <name type="scientific">Coilia grayii</name>
    <name type="common">Gray's grenadier anchovy</name>
    <dbReference type="NCBI Taxonomy" id="363190"/>
    <lineage>
        <taxon>Eukaryota</taxon>
        <taxon>Metazoa</taxon>
        <taxon>Chordata</taxon>
        <taxon>Craniata</taxon>
        <taxon>Vertebrata</taxon>
        <taxon>Euteleostomi</taxon>
        <taxon>Actinopterygii</taxon>
        <taxon>Neopterygii</taxon>
        <taxon>Teleostei</taxon>
        <taxon>Clupei</taxon>
        <taxon>Clupeiformes</taxon>
        <taxon>Clupeoidei</taxon>
        <taxon>Engraulidae</taxon>
        <taxon>Coilinae</taxon>
        <taxon>Coilia</taxon>
    </lineage>
</organism>
<feature type="region of interest" description="Disordered" evidence="1">
    <location>
        <begin position="632"/>
        <end position="666"/>
    </location>
</feature>
<feature type="region of interest" description="Disordered" evidence="1">
    <location>
        <begin position="347"/>
        <end position="453"/>
    </location>
</feature>
<feature type="compositionally biased region" description="Polar residues" evidence="1">
    <location>
        <begin position="352"/>
        <end position="363"/>
    </location>
</feature>
<feature type="compositionally biased region" description="Basic and acidic residues" evidence="1">
    <location>
        <begin position="148"/>
        <end position="166"/>
    </location>
</feature>
<feature type="compositionally biased region" description="Polar residues" evidence="1">
    <location>
        <begin position="299"/>
        <end position="308"/>
    </location>
</feature>
<sequence length="786" mass="86982">MKKASKKKDLEKCYVCTHSYKAEEIDEHMNGMTHHFVLEQLYKKSRPHHCLVCGCLWKGLKLYRQHVATPEHKQKIAELVKKRRTGTNVPLTYTTTPELINLCKERDQQNIKNKAKRKQEKQRARKAKQLEKAFASKRAKLSTTNQHGNKENKNSSTQSRDDEHRGRSASPHSPTGGVGSSPARSLCAEPHDSSPTTAPTEPGSSVQGVVATSTRQAASHFFSEIDFGLDFTCDMLPPVGAVLFASAPGMKAETTKSKAKSSSHSTVLSSESEAKQEASLKGKRSHRTSVSRKRPLSQCEGSPSTSADNRQEEVPPSPPPRAPGLVQAHVRHISTILRRIRRSLDEEGLPNHDQSQPSSTPFTGDSADGNEKKQSEHSVKKLKTEHHGDGCSHEEGTSCCAFSSSPSSATEKPESACAISQSSVVPEHEDEVEAPRSGSREYVTDQASLSQNRPGLSELLRRDLSRLGAKSGAHEPNLTAARRIRTISSSQAGEAEKEGREGAGPGLKPTLEKLINSTAAKRKVNWKELLQQYHRNKRQREKGMPRFGIELVRPVVSFSGDLHLEEVDDLQGAEEFPWDSINFDTSCPPADSSEGPPPYEDPYPELPPAGQVTMGAGLHRPTEVVIKTEKNNWGFGESQVPPPPETTSKGKEDRPDQAKPRKESQVDELLAVSLREEELNSSLLTLEGDLTQAWNALQAAYVEVQRLLVVRDQTANDINALRAKRIEILRVMRGKNFQFSSNRDIPCFYCILGCFFIMLGENNNYVDHLQGSKHENAFRLYNNIGS</sequence>
<dbReference type="AlphaFoldDB" id="A0ABD1J6A0"/>
<keyword evidence="3" id="KW-1185">Reference proteome</keyword>
<feature type="compositionally biased region" description="Basic residues" evidence="1">
    <location>
        <begin position="113"/>
        <end position="127"/>
    </location>
</feature>
<reference evidence="2 3" key="1">
    <citation type="submission" date="2024-09" db="EMBL/GenBank/DDBJ databases">
        <title>A chromosome-level genome assembly of Gray's grenadier anchovy, Coilia grayii.</title>
        <authorList>
            <person name="Fu Z."/>
        </authorList>
    </citation>
    <scope>NUCLEOTIDE SEQUENCE [LARGE SCALE GENOMIC DNA]</scope>
    <source>
        <strain evidence="2">G4</strain>
        <tissue evidence="2">Muscle</tissue>
    </source>
</reference>
<feature type="compositionally biased region" description="Basic and acidic residues" evidence="1">
    <location>
        <begin position="369"/>
        <end position="379"/>
    </location>
</feature>
<feature type="compositionally biased region" description="Basic residues" evidence="1">
    <location>
        <begin position="281"/>
        <end position="295"/>
    </location>
</feature>